<evidence type="ECO:0000313" key="5">
    <source>
        <dbReference type="Proteomes" id="UP000184462"/>
    </source>
</evidence>
<dbReference type="EMBL" id="FQTW01000005">
    <property type="protein sequence ID" value="SHE74532.1"/>
    <property type="molecule type" value="Genomic_DNA"/>
</dbReference>
<dbReference type="STRING" id="1155689.SAMN05444278_1052"/>
<dbReference type="Gene3D" id="3.30.1330.60">
    <property type="entry name" value="OmpA-like domain"/>
    <property type="match status" value="1"/>
</dbReference>
<evidence type="ECO:0000256" key="2">
    <source>
        <dbReference type="SAM" id="Coils"/>
    </source>
</evidence>
<dbReference type="CDD" id="cd07185">
    <property type="entry name" value="OmpA_C-like"/>
    <property type="match status" value="1"/>
</dbReference>
<evidence type="ECO:0000259" key="3">
    <source>
        <dbReference type="PROSITE" id="PS51123"/>
    </source>
</evidence>
<dbReference type="InterPro" id="IPR006665">
    <property type="entry name" value="OmpA-like"/>
</dbReference>
<name>A0A1M4W0Q1_9FLAO</name>
<dbReference type="AlphaFoldDB" id="A0A1M4W0Q1"/>
<dbReference type="PANTHER" id="PTHR30329">
    <property type="entry name" value="STATOR ELEMENT OF FLAGELLAR MOTOR COMPLEX"/>
    <property type="match status" value="1"/>
</dbReference>
<proteinExistence type="predicted"/>
<dbReference type="SUPFAM" id="SSF103088">
    <property type="entry name" value="OmpA-like"/>
    <property type="match status" value="1"/>
</dbReference>
<reference evidence="4 5" key="1">
    <citation type="submission" date="2016-11" db="EMBL/GenBank/DDBJ databases">
        <authorList>
            <person name="Jaros S."/>
            <person name="Januszkiewicz K."/>
            <person name="Wedrychowicz H."/>
        </authorList>
    </citation>
    <scope>NUCLEOTIDE SEQUENCE [LARGE SCALE GENOMIC DNA]</scope>
    <source>
        <strain evidence="4 5">DSM 25661</strain>
    </source>
</reference>
<dbReference type="GO" id="GO:0016020">
    <property type="term" value="C:membrane"/>
    <property type="evidence" value="ECO:0007669"/>
    <property type="project" value="UniProtKB-UniRule"/>
</dbReference>
<feature type="coiled-coil region" evidence="2">
    <location>
        <begin position="24"/>
        <end position="108"/>
    </location>
</feature>
<dbReference type="PROSITE" id="PS51257">
    <property type="entry name" value="PROKAR_LIPOPROTEIN"/>
    <property type="match status" value="1"/>
</dbReference>
<dbReference type="PROSITE" id="PS51123">
    <property type="entry name" value="OMPA_2"/>
    <property type="match status" value="1"/>
</dbReference>
<evidence type="ECO:0000313" key="4">
    <source>
        <dbReference type="EMBL" id="SHE74532.1"/>
    </source>
</evidence>
<keyword evidence="2" id="KW-0175">Coiled coil</keyword>
<accession>A0A1M4W0Q1</accession>
<organism evidence="4 5">
    <name type="scientific">Psychroflexus salarius</name>
    <dbReference type="NCBI Taxonomy" id="1155689"/>
    <lineage>
        <taxon>Bacteria</taxon>
        <taxon>Pseudomonadati</taxon>
        <taxon>Bacteroidota</taxon>
        <taxon>Flavobacteriia</taxon>
        <taxon>Flavobacteriales</taxon>
        <taxon>Flavobacteriaceae</taxon>
        <taxon>Psychroflexus</taxon>
    </lineage>
</organism>
<protein>
    <submittedName>
        <fullName evidence="4">Chemotaxis protein MotB</fullName>
    </submittedName>
</protein>
<keyword evidence="1" id="KW-0472">Membrane</keyword>
<dbReference type="Proteomes" id="UP000184462">
    <property type="component" value="Unassembled WGS sequence"/>
</dbReference>
<dbReference type="OrthoDB" id="9815217at2"/>
<dbReference type="InterPro" id="IPR050330">
    <property type="entry name" value="Bact_OuterMem_StrucFunc"/>
</dbReference>
<dbReference type="RefSeq" id="WP_073192934.1">
    <property type="nucleotide sequence ID" value="NZ_FQTW01000005.1"/>
</dbReference>
<keyword evidence="5" id="KW-1185">Reference proteome</keyword>
<gene>
    <name evidence="4" type="ORF">SAMN05444278_1052</name>
</gene>
<feature type="domain" description="OmpA-like" evidence="3">
    <location>
        <begin position="144"/>
        <end position="266"/>
    </location>
</feature>
<sequence length="281" mass="31108">MKKVIGLGLTVLLLASSCVSKKKFAALEEDYSKVENDLKSAEMALSACEDKNRDLVANYKSQIETLKNTNSALLNSQGDLATISKKGAENLERSLESLQEKDLQIKTMRDAINKKDSVTLALVTSLKGALDDVNDSDIEISVEKGVVFVSISDKLLFGSGSYKITEDAKRVLGKVAKVVNDKKDFEFMVEGHTDNVPISRECFEDNWDLSTKRATAVVRVLQNEYNVNPSRMTAAGRSEYVPVAENDTKSGRAKNRRTRIVVLPKLDQFFGMIEDGMKNLD</sequence>
<dbReference type="InterPro" id="IPR036737">
    <property type="entry name" value="OmpA-like_sf"/>
</dbReference>
<dbReference type="PANTHER" id="PTHR30329:SF21">
    <property type="entry name" value="LIPOPROTEIN YIAD-RELATED"/>
    <property type="match status" value="1"/>
</dbReference>
<evidence type="ECO:0000256" key="1">
    <source>
        <dbReference type="PROSITE-ProRule" id="PRU00473"/>
    </source>
</evidence>
<dbReference type="Pfam" id="PF00691">
    <property type="entry name" value="OmpA"/>
    <property type="match status" value="1"/>
</dbReference>